<dbReference type="OMA" id="EWALHID"/>
<dbReference type="STRING" id="1037660.A0A066VBW7"/>
<keyword evidence="3" id="KW-1185">Reference proteome</keyword>
<dbReference type="InParanoid" id="A0A066VBW7"/>
<dbReference type="RefSeq" id="XP_013239993.1">
    <property type="nucleotide sequence ID" value="XM_013384539.1"/>
</dbReference>
<dbReference type="InterPro" id="IPR003615">
    <property type="entry name" value="HNH_nuc"/>
</dbReference>
<sequence length="263" mass="29590">MQPVTYIRASESWGGQKFKAIDKSGQVLVSIPIQFARDGGCNTIGFVLSQVAFCWEQDGFLQSETGQRLEAEAPLFDGTAIFVREDGSTDACTPRKGPRFKYKYRAPTENSNAGTMSNSSRSSDLQSRFRVALIARDTFCLLSGADYEDCVASHILPLSRPEYYAEVLGEDVQYLFKAEYGLLLRSDLHHSFDRGEWALHIDGDNLVVHVFKGRGSAKPYHGQIITPARFHLRPESHPNRDALMFHYQQCSIQRFRGFSSGFD</sequence>
<dbReference type="OrthoDB" id="2569251at2759"/>
<accession>A0A066VBW7</accession>
<dbReference type="Proteomes" id="UP000027361">
    <property type="component" value="Unassembled WGS sequence"/>
</dbReference>
<name>A0A066VBW7_TILAU</name>
<gene>
    <name evidence="2" type="ORF">K437DRAFT_260186</name>
</gene>
<dbReference type="Pfam" id="PF13391">
    <property type="entry name" value="HNH_2"/>
    <property type="match status" value="1"/>
</dbReference>
<dbReference type="GeneID" id="25265478"/>
<evidence type="ECO:0000313" key="3">
    <source>
        <dbReference type="Proteomes" id="UP000027361"/>
    </source>
</evidence>
<evidence type="ECO:0000313" key="2">
    <source>
        <dbReference type="EMBL" id="KDN36249.1"/>
    </source>
</evidence>
<evidence type="ECO:0000259" key="1">
    <source>
        <dbReference type="Pfam" id="PF13391"/>
    </source>
</evidence>
<feature type="domain" description="HNH nuclease" evidence="1">
    <location>
        <begin position="140"/>
        <end position="199"/>
    </location>
</feature>
<dbReference type="EMBL" id="JMSN01000176">
    <property type="protein sequence ID" value="KDN36249.1"/>
    <property type="molecule type" value="Genomic_DNA"/>
</dbReference>
<proteinExistence type="predicted"/>
<reference evidence="2 3" key="1">
    <citation type="submission" date="2014-05" db="EMBL/GenBank/DDBJ databases">
        <title>Draft genome sequence of a rare smut relative, Tilletiaria anomala UBC 951.</title>
        <authorList>
            <consortium name="DOE Joint Genome Institute"/>
            <person name="Toome M."/>
            <person name="Kuo A."/>
            <person name="Henrissat B."/>
            <person name="Lipzen A."/>
            <person name="Tritt A."/>
            <person name="Yoshinaga Y."/>
            <person name="Zane M."/>
            <person name="Barry K."/>
            <person name="Grigoriev I.V."/>
            <person name="Spatafora J.W."/>
            <person name="Aimea M.C."/>
        </authorList>
    </citation>
    <scope>NUCLEOTIDE SEQUENCE [LARGE SCALE GENOMIC DNA]</scope>
    <source>
        <strain evidence="2 3">UBC 951</strain>
    </source>
</reference>
<comment type="caution">
    <text evidence="2">The sequence shown here is derived from an EMBL/GenBank/DDBJ whole genome shotgun (WGS) entry which is preliminary data.</text>
</comment>
<protein>
    <recommendedName>
        <fullName evidence="1">HNH nuclease domain-containing protein</fullName>
    </recommendedName>
</protein>
<dbReference type="AlphaFoldDB" id="A0A066VBW7"/>
<dbReference type="HOGENOM" id="CLU_071089_1_0_1"/>
<organism evidence="2 3">
    <name type="scientific">Tilletiaria anomala (strain ATCC 24038 / CBS 436.72 / UBC 951)</name>
    <dbReference type="NCBI Taxonomy" id="1037660"/>
    <lineage>
        <taxon>Eukaryota</taxon>
        <taxon>Fungi</taxon>
        <taxon>Dikarya</taxon>
        <taxon>Basidiomycota</taxon>
        <taxon>Ustilaginomycotina</taxon>
        <taxon>Exobasidiomycetes</taxon>
        <taxon>Georgefischeriales</taxon>
        <taxon>Tilletiariaceae</taxon>
        <taxon>Tilletiaria</taxon>
    </lineage>
</organism>